<dbReference type="EMBL" id="BLXX01000024">
    <property type="protein sequence ID" value="GFO62003.1"/>
    <property type="molecule type" value="Genomic_DNA"/>
</dbReference>
<accession>A0A6V8MQK6</accession>
<dbReference type="AlphaFoldDB" id="A0A6V8MQK6"/>
<organism evidence="1 2">
    <name type="scientific">Geomonas silvestris</name>
    <dbReference type="NCBI Taxonomy" id="2740184"/>
    <lineage>
        <taxon>Bacteria</taxon>
        <taxon>Pseudomonadati</taxon>
        <taxon>Thermodesulfobacteriota</taxon>
        <taxon>Desulfuromonadia</taxon>
        <taxon>Geobacterales</taxon>
        <taxon>Geobacteraceae</taxon>
        <taxon>Geomonas</taxon>
    </lineage>
</organism>
<sequence length="52" mass="5814">METSERFKILFEALPPIEVTTTTVYQECEAISRLRAIVEGVMAPTSTTTYST</sequence>
<reference evidence="2" key="1">
    <citation type="submission" date="2020-06" db="EMBL/GenBank/DDBJ databases">
        <title>Draft genomic sequence of Geomonas sp. Red330.</title>
        <authorList>
            <person name="Itoh H."/>
            <person name="Zhenxing X."/>
            <person name="Ushijima N."/>
            <person name="Masuda Y."/>
            <person name="Shiratori Y."/>
            <person name="Senoo K."/>
        </authorList>
    </citation>
    <scope>NUCLEOTIDE SEQUENCE [LARGE SCALE GENOMIC DNA]</scope>
    <source>
        <strain evidence="2">Red330</strain>
    </source>
</reference>
<gene>
    <name evidence="1" type="ORF">GMST_43280</name>
</gene>
<comment type="caution">
    <text evidence="1">The sequence shown here is derived from an EMBL/GenBank/DDBJ whole genome shotgun (WGS) entry which is preliminary data.</text>
</comment>
<proteinExistence type="predicted"/>
<dbReference type="Proteomes" id="UP000556026">
    <property type="component" value="Unassembled WGS sequence"/>
</dbReference>
<keyword evidence="2" id="KW-1185">Reference proteome</keyword>
<name>A0A6V8MQK6_9BACT</name>
<evidence type="ECO:0000313" key="2">
    <source>
        <dbReference type="Proteomes" id="UP000556026"/>
    </source>
</evidence>
<protein>
    <submittedName>
        <fullName evidence="1">Uncharacterized protein</fullName>
    </submittedName>
</protein>
<evidence type="ECO:0000313" key="1">
    <source>
        <dbReference type="EMBL" id="GFO62003.1"/>
    </source>
</evidence>